<dbReference type="OrthoDB" id="8089716at2"/>
<feature type="signal peptide" evidence="1">
    <location>
        <begin position="1"/>
        <end position="18"/>
    </location>
</feature>
<dbReference type="KEGG" id="ppru:FDP22_18670"/>
<dbReference type="RefSeq" id="WP_138573776.1">
    <property type="nucleotide sequence ID" value="NZ_CP040819.1"/>
</dbReference>
<name>A0A5B8FZL4_9RHOB</name>
<keyword evidence="3" id="KW-1185">Reference proteome</keyword>
<dbReference type="AlphaFoldDB" id="A0A5B8FZL4"/>
<dbReference type="Proteomes" id="UP000305888">
    <property type="component" value="Plasmid pD4M1A"/>
</dbReference>
<accession>A0A5B8FZL4</accession>
<feature type="chain" id="PRO_5023108476" evidence="1">
    <location>
        <begin position="19"/>
        <end position="177"/>
    </location>
</feature>
<geneLocation type="plasmid" evidence="3">
    <name>pd4m1a</name>
</geneLocation>
<keyword evidence="2" id="KW-0614">Plasmid</keyword>
<protein>
    <submittedName>
        <fullName evidence="2">DUF2380 domain-containing protein</fullName>
    </submittedName>
</protein>
<keyword evidence="1" id="KW-0732">Signal</keyword>
<proteinExistence type="predicted"/>
<dbReference type="Pfam" id="PF11684">
    <property type="entry name" value="DUF3280"/>
    <property type="match status" value="1"/>
</dbReference>
<gene>
    <name evidence="2" type="ORF">FDP22_18670</name>
</gene>
<sequence length="177" mass="18612">MKALAAALVLALALTALAGPPAGAGPGAGLREGARVAFFGVHFIDTSQEGALNGVRADETARLRASEAQVTEALHAHGFETVPLAPVQAELDRVVNPADCNGCALRMAQRLGADYAMVSEVQKVSNLILSMNIVVLDAATGAKVRGISADIRGNTDESWRRGFSYILRNNIFRKGED</sequence>
<evidence type="ECO:0000256" key="1">
    <source>
        <dbReference type="SAM" id="SignalP"/>
    </source>
</evidence>
<reference evidence="2 3" key="1">
    <citation type="submission" date="2019-06" db="EMBL/GenBank/DDBJ databases">
        <title>Genome sequence of Rhodobacteraceae bacterium D4M1.</title>
        <authorList>
            <person name="Cao J."/>
        </authorList>
    </citation>
    <scope>NUCLEOTIDE SEQUENCE [LARGE SCALE GENOMIC DNA]</scope>
    <source>
        <strain evidence="2 3">D4M1</strain>
        <plasmid evidence="3">pd4m1a</plasmid>
    </source>
</reference>
<organism evidence="2 3">
    <name type="scientific">Paroceanicella profunda</name>
    <dbReference type="NCBI Taxonomy" id="2579971"/>
    <lineage>
        <taxon>Bacteria</taxon>
        <taxon>Pseudomonadati</taxon>
        <taxon>Pseudomonadota</taxon>
        <taxon>Alphaproteobacteria</taxon>
        <taxon>Rhodobacterales</taxon>
        <taxon>Paracoccaceae</taxon>
        <taxon>Paroceanicella</taxon>
    </lineage>
</organism>
<dbReference type="EMBL" id="CP040819">
    <property type="protein sequence ID" value="QDL93905.1"/>
    <property type="molecule type" value="Genomic_DNA"/>
</dbReference>
<evidence type="ECO:0000313" key="3">
    <source>
        <dbReference type="Proteomes" id="UP000305888"/>
    </source>
</evidence>
<dbReference type="InterPro" id="IPR021698">
    <property type="entry name" value="DUF3280"/>
</dbReference>
<evidence type="ECO:0000313" key="2">
    <source>
        <dbReference type="EMBL" id="QDL93905.1"/>
    </source>
</evidence>